<evidence type="ECO:0000256" key="2">
    <source>
        <dbReference type="ARBA" id="ARBA00004448"/>
    </source>
</evidence>
<dbReference type="GO" id="GO:0006120">
    <property type="term" value="P:mitochondrial electron transport, NADH to ubiquinone"/>
    <property type="evidence" value="ECO:0007669"/>
    <property type="project" value="InterPro"/>
</dbReference>
<evidence type="ECO:0000256" key="4">
    <source>
        <dbReference type="ARBA" id="ARBA00012944"/>
    </source>
</evidence>
<dbReference type="EC" id="7.1.1.2" evidence="4 18"/>
<evidence type="ECO:0000256" key="6">
    <source>
        <dbReference type="ARBA" id="ARBA00022448"/>
    </source>
</evidence>
<sequence>MLFILTMIISTLISISSNSWMGMWMGMEINLLSIIPLMNNSKNILATEASIKYFITQALASTILLFAVIIMSMNLDFQFKDMSMTLIINSSLLTKMGMAPFHFWFPEVMQGMNWTNSLILLTWQKITPMTIIMYNMKYMQFFMIIIIISMIISSIMSMNQTSLRKILTYSSINHMSWMISSIFFIESNWTLYFSVYSLITTMIIMMFKYLNVYYMKQLINSLNNNPFLKIMFILNFLSLSGLPPFLGFLPKWIAIQALVFNDMNFIIMNMVILTLIMMFIYLRMSFSTMMILTNKLNYNYFNKWNNSMIMMLNFLTLMSFIMFTLMLNFI</sequence>
<feature type="transmembrane region" description="Helical" evidence="18">
    <location>
        <begin position="166"/>
        <end position="185"/>
    </location>
</feature>
<evidence type="ECO:0000256" key="9">
    <source>
        <dbReference type="ARBA" id="ARBA00022792"/>
    </source>
</evidence>
<evidence type="ECO:0000256" key="5">
    <source>
        <dbReference type="ARBA" id="ARBA00021008"/>
    </source>
</evidence>
<evidence type="ECO:0000256" key="3">
    <source>
        <dbReference type="ARBA" id="ARBA00007012"/>
    </source>
</evidence>
<keyword evidence="14 18" id="KW-0830">Ubiquinone</keyword>
<dbReference type="GO" id="GO:0005743">
    <property type="term" value="C:mitochondrial inner membrane"/>
    <property type="evidence" value="ECO:0007669"/>
    <property type="project" value="UniProtKB-SubCell"/>
</dbReference>
<keyword evidence="8 18" id="KW-0812">Transmembrane</keyword>
<keyword evidence="6" id="KW-0813">Transport</keyword>
<feature type="transmembrane region" description="Helical" evidence="18">
    <location>
        <begin position="226"/>
        <end position="246"/>
    </location>
</feature>
<feature type="transmembrane region" description="Helical" evidence="18">
    <location>
        <begin position="307"/>
        <end position="327"/>
    </location>
</feature>
<comment type="subcellular location">
    <subcellularLocation>
        <location evidence="2 18">Mitochondrion inner membrane</location>
        <topology evidence="2 18">Multi-pass membrane protein</topology>
    </subcellularLocation>
</comment>
<evidence type="ECO:0000256" key="7">
    <source>
        <dbReference type="ARBA" id="ARBA00022660"/>
    </source>
</evidence>
<evidence type="ECO:0000256" key="16">
    <source>
        <dbReference type="ARBA" id="ARBA00023136"/>
    </source>
</evidence>
<comment type="similarity">
    <text evidence="3 18">Belongs to the complex I subunit 2 family.</text>
</comment>
<dbReference type="InterPro" id="IPR003917">
    <property type="entry name" value="NADH_UbQ_OxRdtase_chain2"/>
</dbReference>
<evidence type="ECO:0000256" key="12">
    <source>
        <dbReference type="ARBA" id="ARBA00022989"/>
    </source>
</evidence>
<evidence type="ECO:0000256" key="18">
    <source>
        <dbReference type="RuleBase" id="RU003403"/>
    </source>
</evidence>
<feature type="transmembrane region" description="Helical" evidence="18">
    <location>
        <begin position="86"/>
        <end position="105"/>
    </location>
</feature>
<dbReference type="PANTHER" id="PTHR46552">
    <property type="entry name" value="NADH-UBIQUINONE OXIDOREDUCTASE CHAIN 2"/>
    <property type="match status" value="1"/>
</dbReference>
<evidence type="ECO:0000256" key="17">
    <source>
        <dbReference type="ARBA" id="ARBA00049551"/>
    </source>
</evidence>
<dbReference type="PANTHER" id="PTHR46552:SF1">
    <property type="entry name" value="NADH-UBIQUINONE OXIDOREDUCTASE CHAIN 2"/>
    <property type="match status" value="1"/>
</dbReference>
<dbReference type="PRINTS" id="PR01436">
    <property type="entry name" value="NADHDHGNASE2"/>
</dbReference>
<keyword evidence="11 18" id="KW-0249">Electron transport</keyword>
<dbReference type="Pfam" id="PF00361">
    <property type="entry name" value="Proton_antipo_M"/>
    <property type="match status" value="1"/>
</dbReference>
<gene>
    <name evidence="20" type="primary">nad2</name>
</gene>
<keyword evidence="10 18" id="KW-1278">Translocase</keyword>
<dbReference type="AlphaFoldDB" id="A0A343C3B4"/>
<keyword evidence="12 18" id="KW-1133">Transmembrane helix</keyword>
<feature type="domain" description="NADH:quinone oxidoreductase/Mrp antiporter transmembrane" evidence="19">
    <location>
        <begin position="17"/>
        <end position="276"/>
    </location>
</feature>
<feature type="transmembrane region" description="Helical" evidence="18">
    <location>
        <begin position="138"/>
        <end position="159"/>
    </location>
</feature>
<keyword evidence="13 18" id="KW-0520">NAD</keyword>
<evidence type="ECO:0000256" key="15">
    <source>
        <dbReference type="ARBA" id="ARBA00023128"/>
    </source>
</evidence>
<dbReference type="GO" id="GO:0008137">
    <property type="term" value="F:NADH dehydrogenase (ubiquinone) activity"/>
    <property type="evidence" value="ECO:0007669"/>
    <property type="project" value="UniProtKB-EC"/>
</dbReference>
<accession>A0A343C3B4</accession>
<keyword evidence="16 18" id="KW-0472">Membrane</keyword>
<evidence type="ECO:0000313" key="20">
    <source>
        <dbReference type="EMBL" id="ARH54507.1"/>
    </source>
</evidence>
<evidence type="ECO:0000256" key="1">
    <source>
        <dbReference type="ARBA" id="ARBA00003257"/>
    </source>
</evidence>
<keyword evidence="7 18" id="KW-0679">Respiratory chain</keyword>
<evidence type="ECO:0000256" key="8">
    <source>
        <dbReference type="ARBA" id="ARBA00022692"/>
    </source>
</evidence>
<comment type="function">
    <text evidence="18">Core subunit of the mitochondrial membrane respiratory chain NADH dehydrogenase (Complex I) which catalyzes electron transfer from NADH through the respiratory chain, using ubiquinone as an electron acceptor. Essential for the catalytic activity and assembly of complex I.</text>
</comment>
<evidence type="ECO:0000259" key="19">
    <source>
        <dbReference type="Pfam" id="PF00361"/>
    </source>
</evidence>
<keyword evidence="9 18" id="KW-0999">Mitochondrion inner membrane</keyword>
<geneLocation type="mitochondrion" evidence="20"/>
<reference evidence="20" key="1">
    <citation type="submission" date="2016-04" db="EMBL/GenBank/DDBJ databases">
        <title>Mitochondria of beetle species.</title>
        <authorList>
            <person name="Hunter A."/>
            <person name="Moriniere J."/>
            <person name="Tang P."/>
            <person name="Linard B."/>
            <person name="Crampton-Platt A."/>
            <person name="Vogler A.P."/>
        </authorList>
    </citation>
    <scope>NUCLEOTIDE SEQUENCE</scope>
</reference>
<dbReference type="EMBL" id="KX087322">
    <property type="protein sequence ID" value="ARH54507.1"/>
    <property type="molecule type" value="Genomic_DNA"/>
</dbReference>
<keyword evidence="15 18" id="KW-0496">Mitochondrion</keyword>
<evidence type="ECO:0000256" key="11">
    <source>
        <dbReference type="ARBA" id="ARBA00022982"/>
    </source>
</evidence>
<feature type="transmembrane region" description="Helical" evidence="18">
    <location>
        <begin position="191"/>
        <end position="214"/>
    </location>
</feature>
<comment type="catalytic activity">
    <reaction evidence="17 18">
        <text>a ubiquinone + NADH + 5 H(+)(in) = a ubiquinol + NAD(+) + 4 H(+)(out)</text>
        <dbReference type="Rhea" id="RHEA:29091"/>
        <dbReference type="Rhea" id="RHEA-COMP:9565"/>
        <dbReference type="Rhea" id="RHEA-COMP:9566"/>
        <dbReference type="ChEBI" id="CHEBI:15378"/>
        <dbReference type="ChEBI" id="CHEBI:16389"/>
        <dbReference type="ChEBI" id="CHEBI:17976"/>
        <dbReference type="ChEBI" id="CHEBI:57540"/>
        <dbReference type="ChEBI" id="CHEBI:57945"/>
        <dbReference type="EC" id="7.1.1.2"/>
    </reaction>
</comment>
<dbReference type="InterPro" id="IPR001750">
    <property type="entry name" value="ND/Mrp_TM"/>
</dbReference>
<evidence type="ECO:0000256" key="13">
    <source>
        <dbReference type="ARBA" id="ARBA00023027"/>
    </source>
</evidence>
<feature type="transmembrane region" description="Helical" evidence="18">
    <location>
        <begin position="266"/>
        <end position="286"/>
    </location>
</feature>
<dbReference type="InterPro" id="IPR050175">
    <property type="entry name" value="Complex_I_Subunit_2"/>
</dbReference>
<evidence type="ECO:0000256" key="14">
    <source>
        <dbReference type="ARBA" id="ARBA00023075"/>
    </source>
</evidence>
<feature type="transmembrane region" description="Helical" evidence="18">
    <location>
        <begin position="53"/>
        <end position="74"/>
    </location>
</feature>
<organism evidence="20">
    <name type="scientific">Nosodendron fasciculare</name>
    <dbReference type="NCBI Taxonomy" id="295673"/>
    <lineage>
        <taxon>Eukaryota</taxon>
        <taxon>Metazoa</taxon>
        <taxon>Ecdysozoa</taxon>
        <taxon>Arthropoda</taxon>
        <taxon>Hexapoda</taxon>
        <taxon>Insecta</taxon>
        <taxon>Pterygota</taxon>
        <taxon>Neoptera</taxon>
        <taxon>Endopterygota</taxon>
        <taxon>Coleoptera</taxon>
        <taxon>Polyphaga</taxon>
        <taxon>Bostrichiformia</taxon>
        <taxon>Nosodendridae</taxon>
        <taxon>Nosodendron</taxon>
    </lineage>
</organism>
<name>A0A343C3B4_9COLE</name>
<comment type="function">
    <text evidence="1">Core subunit of the mitochondrial membrane respiratory chain NADH dehydrogenase (Complex I) that is believed to belong to the minimal assembly required for catalysis. Complex I functions in the transfer of electrons from NADH to the respiratory chain. The immediate electron acceptor for the enzyme is believed to be ubiquinone.</text>
</comment>
<proteinExistence type="inferred from homology"/>
<protein>
    <recommendedName>
        <fullName evidence="5 18">NADH-ubiquinone oxidoreductase chain 2</fullName>
        <ecNumber evidence="4 18">7.1.1.2</ecNumber>
    </recommendedName>
</protein>
<evidence type="ECO:0000256" key="10">
    <source>
        <dbReference type="ARBA" id="ARBA00022967"/>
    </source>
</evidence>